<proteinExistence type="predicted"/>
<keyword evidence="6" id="KW-1185">Reference proteome</keyword>
<dbReference type="Pfam" id="PF00990">
    <property type="entry name" value="GGDEF"/>
    <property type="match status" value="1"/>
</dbReference>
<comment type="caution">
    <text evidence="5">The sequence shown here is derived from an EMBL/GenBank/DDBJ whole genome shotgun (WGS) entry which is preliminary data.</text>
</comment>
<dbReference type="NCBIfam" id="TIGR00254">
    <property type="entry name" value="GGDEF"/>
    <property type="match status" value="1"/>
</dbReference>
<dbReference type="eggNOG" id="COG2199">
    <property type="taxonomic scope" value="Bacteria"/>
</dbReference>
<dbReference type="InterPro" id="IPR050469">
    <property type="entry name" value="Diguanylate_Cyclase"/>
</dbReference>
<dbReference type="InterPro" id="IPR000160">
    <property type="entry name" value="GGDEF_dom"/>
</dbReference>
<dbReference type="PANTHER" id="PTHR45138">
    <property type="entry name" value="REGULATORY COMPONENTS OF SENSORY TRANSDUCTION SYSTEM"/>
    <property type="match status" value="1"/>
</dbReference>
<feature type="domain" description="GGDEF" evidence="4">
    <location>
        <begin position="164"/>
        <end position="298"/>
    </location>
</feature>
<dbReference type="OrthoDB" id="9812260at2"/>
<organism evidence="5 6">
    <name type="scientific">Salinisphaera shabanensis E1L3A</name>
    <dbReference type="NCBI Taxonomy" id="1033802"/>
    <lineage>
        <taxon>Bacteria</taxon>
        <taxon>Pseudomonadati</taxon>
        <taxon>Pseudomonadota</taxon>
        <taxon>Gammaproteobacteria</taxon>
        <taxon>Salinisphaerales</taxon>
        <taxon>Salinisphaeraceae</taxon>
        <taxon>Salinisphaera</taxon>
    </lineage>
</organism>
<dbReference type="InterPro" id="IPR029787">
    <property type="entry name" value="Nucleotide_cyclase"/>
</dbReference>
<dbReference type="PROSITE" id="PS50887">
    <property type="entry name" value="GGDEF"/>
    <property type="match status" value="1"/>
</dbReference>
<reference evidence="5 6" key="2">
    <citation type="journal article" date="2013" name="PLoS ONE">
        <title>INDIGO - INtegrated Data Warehouse of MIcrobial GenOmes with Examples from the Red Sea Extremophiles.</title>
        <authorList>
            <person name="Alam I."/>
            <person name="Antunes A."/>
            <person name="Kamau A.A."/>
            <person name="Ba Alawi W."/>
            <person name="Kalkatawi M."/>
            <person name="Stingl U."/>
            <person name="Bajic V.B."/>
        </authorList>
    </citation>
    <scope>NUCLEOTIDE SEQUENCE [LARGE SCALE GENOMIC DNA]</scope>
    <source>
        <strain evidence="5 6">E1L3A</strain>
    </source>
</reference>
<dbReference type="InterPro" id="IPR043128">
    <property type="entry name" value="Rev_trsase/Diguanyl_cyclase"/>
</dbReference>
<gene>
    <name evidence="5" type="ORF">SSPSH_001495</name>
</gene>
<dbReference type="AlphaFoldDB" id="U2EMM6"/>
<evidence type="ECO:0000313" key="6">
    <source>
        <dbReference type="Proteomes" id="UP000006242"/>
    </source>
</evidence>
<reference evidence="5 6" key="1">
    <citation type="journal article" date="2011" name="J. Bacteriol.">
        <title>Genome sequence of Salinisphaera shabanensis, a gammaproteobacterium from the harsh, variable environment of the brine-seawater interface of the Shaban Deep in the Red Sea.</title>
        <authorList>
            <person name="Antunes A."/>
            <person name="Alam I."/>
            <person name="Bajic V.B."/>
            <person name="Stingl U."/>
        </authorList>
    </citation>
    <scope>NUCLEOTIDE SEQUENCE [LARGE SCALE GENOMIC DNA]</scope>
    <source>
        <strain evidence="5 6">E1L3A</strain>
    </source>
</reference>
<dbReference type="SMART" id="SM00267">
    <property type="entry name" value="GGDEF"/>
    <property type="match status" value="1"/>
</dbReference>
<evidence type="ECO:0000259" key="4">
    <source>
        <dbReference type="PROSITE" id="PS50887"/>
    </source>
</evidence>
<dbReference type="RefSeq" id="WP_006915584.1">
    <property type="nucleotide sequence ID" value="NZ_AFNV02000009.1"/>
</dbReference>
<dbReference type="Proteomes" id="UP000006242">
    <property type="component" value="Unassembled WGS sequence"/>
</dbReference>
<protein>
    <recommendedName>
        <fullName evidence="2">diguanylate cyclase</fullName>
        <ecNumber evidence="2">2.7.7.65</ecNumber>
    </recommendedName>
</protein>
<evidence type="ECO:0000256" key="2">
    <source>
        <dbReference type="ARBA" id="ARBA00012528"/>
    </source>
</evidence>
<dbReference type="PANTHER" id="PTHR45138:SF9">
    <property type="entry name" value="DIGUANYLATE CYCLASE DGCM-RELATED"/>
    <property type="match status" value="1"/>
</dbReference>
<evidence type="ECO:0000256" key="3">
    <source>
        <dbReference type="ARBA" id="ARBA00034247"/>
    </source>
</evidence>
<sequence length="300" mass="32751">MGEALAALPDPVFVLTESGRYAAIFGGQDRGYYHDGSCLVDFSLYDVLSREQADWFLAEIRATLAADCLRIVEYDLAAADVAGVDTNHGPAAPIRFEGRVQPLRSSVNGERAVLWLASNITTRHEIEQRLRRLSETDELTGVPNRRRLMDALNESLAKLDSENGRIALLIMDIDRFKTINDRYGHPAGDAVICAVCSACGARIKRRDLFARLGGEEFATVLYDITAAQAFTVAERLRETVAGVCFEPRPGEASQVTVSIGVSVAGPDRRRSHDLLSQADAALYAAKSGGRNRVVLAHECD</sequence>
<comment type="catalytic activity">
    <reaction evidence="3">
        <text>2 GTP = 3',3'-c-di-GMP + 2 diphosphate</text>
        <dbReference type="Rhea" id="RHEA:24898"/>
        <dbReference type="ChEBI" id="CHEBI:33019"/>
        <dbReference type="ChEBI" id="CHEBI:37565"/>
        <dbReference type="ChEBI" id="CHEBI:58805"/>
        <dbReference type="EC" id="2.7.7.65"/>
    </reaction>
</comment>
<dbReference type="EC" id="2.7.7.65" evidence="2"/>
<dbReference type="SUPFAM" id="SSF55073">
    <property type="entry name" value="Nucleotide cyclase"/>
    <property type="match status" value="1"/>
</dbReference>
<dbReference type="EMBL" id="AFNV02000009">
    <property type="protein sequence ID" value="ERJ19427.1"/>
    <property type="molecule type" value="Genomic_DNA"/>
</dbReference>
<name>U2EMM6_9GAMM</name>
<dbReference type="Gene3D" id="3.30.70.270">
    <property type="match status" value="1"/>
</dbReference>
<evidence type="ECO:0000256" key="1">
    <source>
        <dbReference type="ARBA" id="ARBA00001946"/>
    </source>
</evidence>
<dbReference type="CDD" id="cd01949">
    <property type="entry name" value="GGDEF"/>
    <property type="match status" value="1"/>
</dbReference>
<dbReference type="GO" id="GO:0052621">
    <property type="term" value="F:diguanylate cyclase activity"/>
    <property type="evidence" value="ECO:0007669"/>
    <property type="project" value="UniProtKB-EC"/>
</dbReference>
<dbReference type="FunFam" id="3.30.70.270:FF:000001">
    <property type="entry name" value="Diguanylate cyclase domain protein"/>
    <property type="match status" value="1"/>
</dbReference>
<accession>U2EMM6</accession>
<comment type="cofactor">
    <cofactor evidence="1">
        <name>Mg(2+)</name>
        <dbReference type="ChEBI" id="CHEBI:18420"/>
    </cofactor>
</comment>
<evidence type="ECO:0000313" key="5">
    <source>
        <dbReference type="EMBL" id="ERJ19427.1"/>
    </source>
</evidence>
<dbReference type="STRING" id="1033802.SSPSH_001495"/>